<feature type="transmembrane region" description="Helical" evidence="1">
    <location>
        <begin position="231"/>
        <end position="248"/>
    </location>
</feature>
<keyword evidence="1" id="KW-0472">Membrane</keyword>
<name>A0ABV0EKB6_9ENTE</name>
<feature type="transmembrane region" description="Helical" evidence="1">
    <location>
        <begin position="255"/>
        <end position="274"/>
    </location>
</feature>
<evidence type="ECO:0000256" key="1">
    <source>
        <dbReference type="SAM" id="Phobius"/>
    </source>
</evidence>
<keyword evidence="1" id="KW-0812">Transmembrane</keyword>
<gene>
    <name evidence="2" type="ORF">JZO67_001003</name>
</gene>
<dbReference type="Pfam" id="PF03613">
    <property type="entry name" value="EIID-AGA"/>
    <property type="match status" value="1"/>
</dbReference>
<keyword evidence="1" id="KW-1133">Transmembrane helix</keyword>
<dbReference type="Proteomes" id="UP000664357">
    <property type="component" value="Unassembled WGS sequence"/>
</dbReference>
<evidence type="ECO:0000313" key="2">
    <source>
        <dbReference type="EMBL" id="MEO1769064.1"/>
    </source>
</evidence>
<sequence>MDKVEKSAEQPSVLTKRDLDYAHFRWWLLAEVSVNYERMQGIAYCASMAPVLRKIYKDKEESELKAALKQHLAFFNTEATWGALIFGSVIAMEEQRASDESIPAELITSYKTGLMGTLAGIGDTIDLATIYTLVSAACASLAIDGNILAPFLMIVLGTLMYFEGYFFNRFGYKYGKTSVRNILASGLLQDVVEGANIVGLFMIGCLSAGLITLSTTFTLGSFNLQETLDTILPGILPISMFFLVYFLMTKSKLSASKIVLILIVGSVIGSLLGIF</sequence>
<reference evidence="2 3" key="2">
    <citation type="submission" date="2024-02" db="EMBL/GenBank/DDBJ databases">
        <title>The Genome Sequence of Enterococcus sp. DIV0159.</title>
        <authorList>
            <person name="Earl A."/>
            <person name="Manson A."/>
            <person name="Gilmore M."/>
            <person name="Sanders J."/>
            <person name="Shea T."/>
            <person name="Howe W."/>
            <person name="Livny J."/>
            <person name="Cuomo C."/>
            <person name="Neafsey D."/>
            <person name="Birren B."/>
        </authorList>
    </citation>
    <scope>NUCLEOTIDE SEQUENCE [LARGE SCALE GENOMIC DNA]</scope>
    <source>
        <strain evidence="2 3">665A</strain>
    </source>
</reference>
<feature type="transmembrane region" description="Helical" evidence="1">
    <location>
        <begin position="197"/>
        <end position="219"/>
    </location>
</feature>
<evidence type="ECO:0000313" key="3">
    <source>
        <dbReference type="Proteomes" id="UP000664357"/>
    </source>
</evidence>
<dbReference type="PANTHER" id="PTHR32502">
    <property type="entry name" value="N-ACETYLGALACTOSAMINE PERMEASE II COMPONENT-RELATED"/>
    <property type="match status" value="1"/>
</dbReference>
<reference evidence="2 3" key="1">
    <citation type="submission" date="2021-03" db="EMBL/GenBank/DDBJ databases">
        <authorList>
            <person name="Gilmore M.S."/>
            <person name="Schwartzman J."/>
            <person name="Van Tyne D."/>
            <person name="Martin M."/>
            <person name="Earl A.M."/>
            <person name="Manson A.L."/>
            <person name="Straub T."/>
            <person name="Salamzade R."/>
            <person name="Saavedra J."/>
            <person name="Lebreton F."/>
            <person name="Prichula J."/>
            <person name="Schaufler K."/>
            <person name="Gaca A."/>
            <person name="Sgardioli B."/>
            <person name="Wagenaar J."/>
            <person name="Strong T."/>
        </authorList>
    </citation>
    <scope>NUCLEOTIDE SEQUENCE [LARGE SCALE GENOMIC DNA]</scope>
    <source>
        <strain evidence="2 3">665A</strain>
    </source>
</reference>
<dbReference type="PROSITE" id="PS51108">
    <property type="entry name" value="PTS_EIID"/>
    <property type="match status" value="1"/>
</dbReference>
<dbReference type="RefSeq" id="WP_207703953.1">
    <property type="nucleotide sequence ID" value="NZ_JAFREL020000001.1"/>
</dbReference>
<keyword evidence="3" id="KW-1185">Reference proteome</keyword>
<dbReference type="InterPro" id="IPR004704">
    <property type="entry name" value="PTS_IID_man"/>
</dbReference>
<feature type="transmembrane region" description="Helical" evidence="1">
    <location>
        <begin position="147"/>
        <end position="167"/>
    </location>
</feature>
<comment type="caution">
    <text evidence="2">The sequence shown here is derived from an EMBL/GenBank/DDBJ whole genome shotgun (WGS) entry which is preliminary data.</text>
</comment>
<proteinExistence type="predicted"/>
<dbReference type="PANTHER" id="PTHR32502:SF23">
    <property type="entry name" value="TRANSPORT PROTEIN, PTS SYSTEM"/>
    <property type="match status" value="1"/>
</dbReference>
<organism evidence="2 3">
    <name type="scientific">Candidatus Enterococcus ferrettii</name>
    <dbReference type="NCBI Taxonomy" id="2815324"/>
    <lineage>
        <taxon>Bacteria</taxon>
        <taxon>Bacillati</taxon>
        <taxon>Bacillota</taxon>
        <taxon>Bacilli</taxon>
        <taxon>Lactobacillales</taxon>
        <taxon>Enterococcaceae</taxon>
        <taxon>Enterococcus</taxon>
    </lineage>
</organism>
<protein>
    <submittedName>
        <fullName evidence="2">PTS system, D-glucosaminate-specific IID component</fullName>
    </submittedName>
</protein>
<accession>A0ABV0EKB6</accession>
<dbReference type="EMBL" id="JAFREL020000001">
    <property type="protein sequence ID" value="MEO1769064.1"/>
    <property type="molecule type" value="Genomic_DNA"/>
</dbReference>
<dbReference type="InterPro" id="IPR050303">
    <property type="entry name" value="GatZ_KbaZ_carbometab"/>
</dbReference>